<accession>A0AA39ZHL4</accession>
<name>A0AA39ZHL4_9PEZI</name>
<dbReference type="Proteomes" id="UP001174997">
    <property type="component" value="Unassembled WGS sequence"/>
</dbReference>
<evidence type="ECO:0000256" key="1">
    <source>
        <dbReference type="SAM" id="MobiDB-lite"/>
    </source>
</evidence>
<proteinExistence type="predicted"/>
<organism evidence="2 3">
    <name type="scientific">Cercophora samala</name>
    <dbReference type="NCBI Taxonomy" id="330535"/>
    <lineage>
        <taxon>Eukaryota</taxon>
        <taxon>Fungi</taxon>
        <taxon>Dikarya</taxon>
        <taxon>Ascomycota</taxon>
        <taxon>Pezizomycotina</taxon>
        <taxon>Sordariomycetes</taxon>
        <taxon>Sordariomycetidae</taxon>
        <taxon>Sordariales</taxon>
        <taxon>Lasiosphaeriaceae</taxon>
        <taxon>Cercophora</taxon>
    </lineage>
</organism>
<feature type="region of interest" description="Disordered" evidence="1">
    <location>
        <begin position="1"/>
        <end position="82"/>
    </location>
</feature>
<evidence type="ECO:0000313" key="3">
    <source>
        <dbReference type="Proteomes" id="UP001174997"/>
    </source>
</evidence>
<sequence length="400" mass="44176">MSPVQPDLVRESGDNKKADLVPSRGLLSVNGDGHQGTDNLTTPDQDKGDVEASGNTRSTGHAVPSINPDDFPGTESPVPQGILTHDDLNENATIDVGLAVKRARYQLENYPGLFSDVVDQISLITCGGATVTWANNKVIERFERIVREKYDSGQRQGLFPLTRAQMLASRYCHPCGESLPAVRKQLTAMGVSCFDFGDPTFKICKELQNKQSKYRSMFDELRRECFELESIVVTKVDTCAREAAKLRSRLLSTEQSANLLGELGTVSGDMRGCCEGLRRYSKHLTKASKKLRSDVGELGKMRGEINSHIERLFVDFEKSLHKLANMVWVNIVQDDSSRVCVLVELFDPGFKSLDRAKARLVENFDALGAYHAASSQDLKCLGVLRKIQARVEAGLANIPI</sequence>
<protein>
    <submittedName>
        <fullName evidence="2">Uncharacterized protein</fullName>
    </submittedName>
</protein>
<keyword evidence="3" id="KW-1185">Reference proteome</keyword>
<reference evidence="2" key="1">
    <citation type="submission" date="2023-06" db="EMBL/GenBank/DDBJ databases">
        <title>Genome-scale phylogeny and comparative genomics of the fungal order Sordariales.</title>
        <authorList>
            <consortium name="Lawrence Berkeley National Laboratory"/>
            <person name="Hensen N."/>
            <person name="Bonometti L."/>
            <person name="Westerberg I."/>
            <person name="Brannstrom I.O."/>
            <person name="Guillou S."/>
            <person name="Cros-Aarteil S."/>
            <person name="Calhoun S."/>
            <person name="Haridas S."/>
            <person name="Kuo A."/>
            <person name="Mondo S."/>
            <person name="Pangilinan J."/>
            <person name="Riley R."/>
            <person name="Labutti K."/>
            <person name="Andreopoulos B."/>
            <person name="Lipzen A."/>
            <person name="Chen C."/>
            <person name="Yanf M."/>
            <person name="Daum C."/>
            <person name="Ng V."/>
            <person name="Clum A."/>
            <person name="Steindorff A."/>
            <person name="Ohm R."/>
            <person name="Martin F."/>
            <person name="Silar P."/>
            <person name="Natvig D."/>
            <person name="Lalanne C."/>
            <person name="Gautier V."/>
            <person name="Ament-Velasquez S.L."/>
            <person name="Kruys A."/>
            <person name="Hutchinson M.I."/>
            <person name="Powell A.J."/>
            <person name="Barry K."/>
            <person name="Miller A.N."/>
            <person name="Grigoriev I.V."/>
            <person name="Debuchy R."/>
            <person name="Gladieux P."/>
            <person name="Thoren M.H."/>
            <person name="Johannesson H."/>
        </authorList>
    </citation>
    <scope>NUCLEOTIDE SEQUENCE</scope>
    <source>
        <strain evidence="2">CBS 307.81</strain>
    </source>
</reference>
<evidence type="ECO:0000313" key="2">
    <source>
        <dbReference type="EMBL" id="KAK0671191.1"/>
    </source>
</evidence>
<comment type="caution">
    <text evidence="2">The sequence shown here is derived from an EMBL/GenBank/DDBJ whole genome shotgun (WGS) entry which is preliminary data.</text>
</comment>
<dbReference type="EMBL" id="JAULSY010000023">
    <property type="protein sequence ID" value="KAK0671191.1"/>
    <property type="molecule type" value="Genomic_DNA"/>
</dbReference>
<feature type="compositionally biased region" description="Basic and acidic residues" evidence="1">
    <location>
        <begin position="8"/>
        <end position="19"/>
    </location>
</feature>
<dbReference type="AlphaFoldDB" id="A0AA39ZHL4"/>
<gene>
    <name evidence="2" type="ORF">QBC41DRAFT_219942</name>
</gene>